<organism evidence="7 8">
    <name type="scientific">Paenibacillus algorifonticola</name>
    <dbReference type="NCBI Taxonomy" id="684063"/>
    <lineage>
        <taxon>Bacteria</taxon>
        <taxon>Bacillati</taxon>
        <taxon>Bacillota</taxon>
        <taxon>Bacilli</taxon>
        <taxon>Bacillales</taxon>
        <taxon>Paenibacillaceae</taxon>
        <taxon>Paenibacillus</taxon>
    </lineage>
</organism>
<evidence type="ECO:0000256" key="4">
    <source>
        <dbReference type="ARBA" id="ARBA00022769"/>
    </source>
</evidence>
<keyword evidence="4" id="KW-0228">DNA excision</keyword>
<keyword evidence="5" id="KW-0378">Hydrolase</keyword>
<proteinExistence type="predicted"/>
<evidence type="ECO:0000256" key="1">
    <source>
        <dbReference type="ARBA" id="ARBA00022722"/>
    </source>
</evidence>
<evidence type="ECO:0000256" key="5">
    <source>
        <dbReference type="ARBA" id="ARBA00022801"/>
    </source>
</evidence>
<dbReference type="SUPFAM" id="SSF51658">
    <property type="entry name" value="Xylose isomerase-like"/>
    <property type="match status" value="1"/>
</dbReference>
<dbReference type="GO" id="GO:0016787">
    <property type="term" value="F:hydrolase activity"/>
    <property type="evidence" value="ECO:0007669"/>
    <property type="project" value="UniProtKB-KW"/>
</dbReference>
<reference evidence="8" key="1">
    <citation type="submission" date="2016-10" db="EMBL/GenBank/DDBJ databases">
        <authorList>
            <person name="Varghese N."/>
            <person name="Submissions S."/>
        </authorList>
    </citation>
    <scope>NUCLEOTIDE SEQUENCE [LARGE SCALE GENOMIC DNA]</scope>
    <source>
        <strain evidence="8">CGMCC 1.10223</strain>
    </source>
</reference>
<keyword evidence="3" id="KW-0227">DNA damage</keyword>
<dbReference type="PANTHER" id="PTHR31290">
    <property type="entry name" value="UV-DAMAGE ENDONUCLEASE"/>
    <property type="match status" value="1"/>
</dbReference>
<evidence type="ECO:0000313" key="7">
    <source>
        <dbReference type="EMBL" id="SFF02068.1"/>
    </source>
</evidence>
<dbReference type="GO" id="GO:0004519">
    <property type="term" value="F:endonuclease activity"/>
    <property type="evidence" value="ECO:0007669"/>
    <property type="project" value="UniProtKB-KW"/>
</dbReference>
<evidence type="ECO:0000313" key="8">
    <source>
        <dbReference type="Proteomes" id="UP000183410"/>
    </source>
</evidence>
<evidence type="ECO:0000256" key="2">
    <source>
        <dbReference type="ARBA" id="ARBA00022759"/>
    </source>
</evidence>
<evidence type="ECO:0000256" key="6">
    <source>
        <dbReference type="ARBA" id="ARBA00023204"/>
    </source>
</evidence>
<dbReference type="EMBL" id="FONN01000011">
    <property type="protein sequence ID" value="SFF02068.1"/>
    <property type="molecule type" value="Genomic_DNA"/>
</dbReference>
<sequence length="348" mass="39424">MLVRFGFVAMSMLLENASPSRTMTFANFTKLADREAALRKLERTAEDNLRSTLRILKHAKASDIQMYRFSSKLIPLATHQAVADWDAYPVLRKAFRDIGDFVQKNRMRVSFHPDHFCVFSTPRSEVLESSKRDMEYHVRMLEEMGLPESVKCNIHIGGAYGDKLVAGARFIRQFQALPKRYRHRVTLENDDKTFNAVETLEAAQAVQVPMVLDVHHHQVNDGGVSLDKLCRSLWPQIAETWRLEEQRLNSEALGGTGDAEEISLPPKIHFSSPKEGTNPRSHADYLNVDDLLLFLRKVAAVTPQLDCMLEAKFKDKALLALMNDFRMLAARGEGVRIVDGGSIEVTEL</sequence>
<gene>
    <name evidence="7" type="ORF">SAMN04487969_111153</name>
</gene>
<dbReference type="GO" id="GO:0009411">
    <property type="term" value="P:response to UV"/>
    <property type="evidence" value="ECO:0007669"/>
    <property type="project" value="InterPro"/>
</dbReference>
<keyword evidence="1" id="KW-0540">Nuclease</keyword>
<dbReference type="InterPro" id="IPR036237">
    <property type="entry name" value="Xyl_isomerase-like_sf"/>
</dbReference>
<name>A0A1I2FBF2_9BACL</name>
<evidence type="ECO:0000256" key="3">
    <source>
        <dbReference type="ARBA" id="ARBA00022763"/>
    </source>
</evidence>
<dbReference type="Pfam" id="PF03851">
    <property type="entry name" value="UvdE"/>
    <property type="match status" value="1"/>
</dbReference>
<dbReference type="OrthoDB" id="9782576at2"/>
<dbReference type="RefSeq" id="WP_046232146.1">
    <property type="nucleotide sequence ID" value="NZ_FONN01000011.1"/>
</dbReference>
<dbReference type="PANTHER" id="PTHR31290:SF5">
    <property type="entry name" value="UV-DAMAGE ENDONUCLEASE"/>
    <property type="match status" value="1"/>
</dbReference>
<dbReference type="Gene3D" id="3.20.20.150">
    <property type="entry name" value="Divalent-metal-dependent TIM barrel enzymes"/>
    <property type="match status" value="1"/>
</dbReference>
<dbReference type="GO" id="GO:0006289">
    <property type="term" value="P:nucleotide-excision repair"/>
    <property type="evidence" value="ECO:0007669"/>
    <property type="project" value="InterPro"/>
</dbReference>
<dbReference type="NCBIfam" id="TIGR00629">
    <property type="entry name" value="uvde"/>
    <property type="match status" value="1"/>
</dbReference>
<dbReference type="AlphaFoldDB" id="A0A1I2FBF2"/>
<keyword evidence="2 7" id="KW-0255">Endonuclease</keyword>
<dbReference type="InterPro" id="IPR004601">
    <property type="entry name" value="UvdE"/>
</dbReference>
<protein>
    <submittedName>
        <fullName evidence="7">UV-damage endonuclease</fullName>
    </submittedName>
</protein>
<accession>A0A1I2FBF2</accession>
<dbReference type="Proteomes" id="UP000183410">
    <property type="component" value="Unassembled WGS sequence"/>
</dbReference>
<keyword evidence="6" id="KW-0234">DNA repair</keyword>
<keyword evidence="8" id="KW-1185">Reference proteome</keyword>